<evidence type="ECO:0000256" key="9">
    <source>
        <dbReference type="ARBA" id="ARBA00022777"/>
    </source>
</evidence>
<evidence type="ECO:0000256" key="10">
    <source>
        <dbReference type="ARBA" id="ARBA00022840"/>
    </source>
</evidence>
<dbReference type="PRINTS" id="PR00344">
    <property type="entry name" value="BCTRLSENSOR"/>
</dbReference>
<keyword evidence="5" id="KW-0597">Phosphoprotein</keyword>
<keyword evidence="9" id="KW-0418">Kinase</keyword>
<dbReference type="FunFam" id="1.10.287.130:FF:000008">
    <property type="entry name" value="Two-component sensor histidine kinase"/>
    <property type="match status" value="1"/>
</dbReference>
<keyword evidence="13 14" id="KW-0472">Membrane</keyword>
<dbReference type="InterPro" id="IPR003594">
    <property type="entry name" value="HATPase_dom"/>
</dbReference>
<dbReference type="GO" id="GO:0000155">
    <property type="term" value="F:phosphorelay sensor kinase activity"/>
    <property type="evidence" value="ECO:0007669"/>
    <property type="project" value="InterPro"/>
</dbReference>
<evidence type="ECO:0000256" key="1">
    <source>
        <dbReference type="ARBA" id="ARBA00000085"/>
    </source>
</evidence>
<gene>
    <name evidence="17" type="ORF">GQF01_04705</name>
</gene>
<dbReference type="InterPro" id="IPR036890">
    <property type="entry name" value="HATPase_C_sf"/>
</dbReference>
<dbReference type="Gene3D" id="6.10.340.10">
    <property type="match status" value="1"/>
</dbReference>
<keyword evidence="8" id="KW-0547">Nucleotide-binding</keyword>
<evidence type="ECO:0000259" key="15">
    <source>
        <dbReference type="PROSITE" id="PS50109"/>
    </source>
</evidence>
<organism evidence="17 18">
    <name type="scientific">Paenibacillus silvestris</name>
    <dbReference type="NCBI Taxonomy" id="2606219"/>
    <lineage>
        <taxon>Bacteria</taxon>
        <taxon>Bacillati</taxon>
        <taxon>Bacillota</taxon>
        <taxon>Bacilli</taxon>
        <taxon>Bacillales</taxon>
        <taxon>Paenibacillaceae</taxon>
        <taxon>Paenibacillus</taxon>
    </lineage>
</organism>
<dbReference type="Proteomes" id="UP000481087">
    <property type="component" value="Unassembled WGS sequence"/>
</dbReference>
<evidence type="ECO:0000256" key="14">
    <source>
        <dbReference type="SAM" id="Phobius"/>
    </source>
</evidence>
<dbReference type="InterPro" id="IPR050398">
    <property type="entry name" value="HssS/ArlS-like"/>
</dbReference>
<evidence type="ECO:0000256" key="5">
    <source>
        <dbReference type="ARBA" id="ARBA00022553"/>
    </source>
</evidence>
<dbReference type="EMBL" id="WTUZ01000010">
    <property type="protein sequence ID" value="MZQ81426.1"/>
    <property type="molecule type" value="Genomic_DNA"/>
</dbReference>
<dbReference type="FunFam" id="3.30.565.10:FF:000013">
    <property type="entry name" value="Two-component sensor histidine kinase"/>
    <property type="match status" value="1"/>
</dbReference>
<dbReference type="RefSeq" id="WP_161405710.1">
    <property type="nucleotide sequence ID" value="NZ_WTUZ01000010.1"/>
</dbReference>
<evidence type="ECO:0000256" key="7">
    <source>
        <dbReference type="ARBA" id="ARBA00022692"/>
    </source>
</evidence>
<dbReference type="AlphaFoldDB" id="A0A6L8UWA1"/>
<evidence type="ECO:0000256" key="2">
    <source>
        <dbReference type="ARBA" id="ARBA00004651"/>
    </source>
</evidence>
<dbReference type="GO" id="GO:0005524">
    <property type="term" value="F:ATP binding"/>
    <property type="evidence" value="ECO:0007669"/>
    <property type="project" value="UniProtKB-KW"/>
</dbReference>
<dbReference type="InterPro" id="IPR003661">
    <property type="entry name" value="HisK_dim/P_dom"/>
</dbReference>
<keyword evidence="12" id="KW-0902">Two-component regulatory system</keyword>
<keyword evidence="4" id="KW-1003">Cell membrane</keyword>
<evidence type="ECO:0000256" key="4">
    <source>
        <dbReference type="ARBA" id="ARBA00022475"/>
    </source>
</evidence>
<dbReference type="InterPro" id="IPR003660">
    <property type="entry name" value="HAMP_dom"/>
</dbReference>
<dbReference type="SMART" id="SM00304">
    <property type="entry name" value="HAMP"/>
    <property type="match status" value="1"/>
</dbReference>
<dbReference type="CDD" id="cd06225">
    <property type="entry name" value="HAMP"/>
    <property type="match status" value="1"/>
</dbReference>
<dbReference type="SMART" id="SM00387">
    <property type="entry name" value="HATPase_c"/>
    <property type="match status" value="1"/>
</dbReference>
<evidence type="ECO:0000256" key="6">
    <source>
        <dbReference type="ARBA" id="ARBA00022679"/>
    </source>
</evidence>
<dbReference type="Pfam" id="PF00672">
    <property type="entry name" value="HAMP"/>
    <property type="match status" value="1"/>
</dbReference>
<feature type="transmembrane region" description="Helical" evidence="14">
    <location>
        <begin position="57"/>
        <end position="80"/>
    </location>
</feature>
<sequence length="364" mass="41799">MKNNLYKRIVTKLIIMLTISAASTLIFLFSIYATLRILLNHGVRTLWLYFNIIDEKIGIQSCYFLLGFLFFIGIILILSFKPIHSFIRIIESVKEIEAGHFDHRIAIKSDDELSQLAIGINRIVDKLQRSQLDELKAEQTKSELITNVSHDLRTPLTSILGYLRLIGEDRYKDEVELRYYTDIAYTKSRRLERMVNDLFDYSQMSYGQNRLNRSKINITDLIGQLAADYSFQLREAKMEMRLSYQEGIAMILADGDKLMRALENLISNAIRYSKYGKFIDVSVKQSADHVILHIMNDGMPIAAADLPYIFERFYRAEKSRSEHTGGSGLGLAIVKSIVDAHEGTITVSSNEQQTVFEIKLPLYI</sequence>
<dbReference type="EC" id="2.7.13.3" evidence="3"/>
<dbReference type="Gene3D" id="3.30.565.10">
    <property type="entry name" value="Histidine kinase-like ATPase, C-terminal domain"/>
    <property type="match status" value="1"/>
</dbReference>
<feature type="domain" description="HAMP" evidence="16">
    <location>
        <begin position="88"/>
        <end position="132"/>
    </location>
</feature>
<dbReference type="SUPFAM" id="SSF55874">
    <property type="entry name" value="ATPase domain of HSP90 chaperone/DNA topoisomerase II/histidine kinase"/>
    <property type="match status" value="1"/>
</dbReference>
<reference evidence="17 18" key="1">
    <citation type="submission" date="2019-12" db="EMBL/GenBank/DDBJ databases">
        <title>Paenibacillus sp. nov. sp. isolated from soil.</title>
        <authorList>
            <person name="Kim J."/>
            <person name="Jeong S.E."/>
            <person name="Jung H.S."/>
            <person name="Jeon C.O."/>
        </authorList>
    </citation>
    <scope>NUCLEOTIDE SEQUENCE [LARGE SCALE GENOMIC DNA]</scope>
    <source>
        <strain evidence="17 18">5J-6</strain>
    </source>
</reference>
<dbReference type="SUPFAM" id="SSF158472">
    <property type="entry name" value="HAMP domain-like"/>
    <property type="match status" value="1"/>
</dbReference>
<dbReference type="PROSITE" id="PS50109">
    <property type="entry name" value="HIS_KIN"/>
    <property type="match status" value="1"/>
</dbReference>
<accession>A0A6L8UWA1</accession>
<evidence type="ECO:0000313" key="17">
    <source>
        <dbReference type="EMBL" id="MZQ81426.1"/>
    </source>
</evidence>
<dbReference type="CDD" id="cd00082">
    <property type="entry name" value="HisKA"/>
    <property type="match status" value="1"/>
</dbReference>
<feature type="domain" description="Histidine kinase" evidence="15">
    <location>
        <begin position="147"/>
        <end position="364"/>
    </location>
</feature>
<keyword evidence="11 14" id="KW-1133">Transmembrane helix</keyword>
<evidence type="ECO:0000313" key="18">
    <source>
        <dbReference type="Proteomes" id="UP000481087"/>
    </source>
</evidence>
<dbReference type="Pfam" id="PF02518">
    <property type="entry name" value="HATPase_c"/>
    <property type="match status" value="1"/>
</dbReference>
<dbReference type="SUPFAM" id="SSF47384">
    <property type="entry name" value="Homodimeric domain of signal transducing histidine kinase"/>
    <property type="match status" value="1"/>
</dbReference>
<feature type="transmembrane region" description="Helical" evidence="14">
    <location>
        <begin position="12"/>
        <end position="37"/>
    </location>
</feature>
<dbReference type="CDD" id="cd00075">
    <property type="entry name" value="HATPase"/>
    <property type="match status" value="1"/>
</dbReference>
<dbReference type="InterPro" id="IPR005467">
    <property type="entry name" value="His_kinase_dom"/>
</dbReference>
<evidence type="ECO:0000256" key="3">
    <source>
        <dbReference type="ARBA" id="ARBA00012438"/>
    </source>
</evidence>
<keyword evidence="10" id="KW-0067">ATP-binding</keyword>
<dbReference type="PROSITE" id="PS50885">
    <property type="entry name" value="HAMP"/>
    <property type="match status" value="1"/>
</dbReference>
<comment type="catalytic activity">
    <reaction evidence="1">
        <text>ATP + protein L-histidine = ADP + protein N-phospho-L-histidine.</text>
        <dbReference type="EC" id="2.7.13.3"/>
    </reaction>
</comment>
<comment type="subcellular location">
    <subcellularLocation>
        <location evidence="2">Cell membrane</location>
        <topology evidence="2">Multi-pass membrane protein</topology>
    </subcellularLocation>
</comment>
<evidence type="ECO:0000256" key="13">
    <source>
        <dbReference type="ARBA" id="ARBA00023136"/>
    </source>
</evidence>
<dbReference type="Pfam" id="PF00512">
    <property type="entry name" value="HisKA"/>
    <property type="match status" value="1"/>
</dbReference>
<keyword evidence="18" id="KW-1185">Reference proteome</keyword>
<evidence type="ECO:0000256" key="11">
    <source>
        <dbReference type="ARBA" id="ARBA00022989"/>
    </source>
</evidence>
<evidence type="ECO:0000259" key="16">
    <source>
        <dbReference type="PROSITE" id="PS50885"/>
    </source>
</evidence>
<dbReference type="InterPro" id="IPR004358">
    <property type="entry name" value="Sig_transdc_His_kin-like_C"/>
</dbReference>
<dbReference type="SMART" id="SM00388">
    <property type="entry name" value="HisKA"/>
    <property type="match status" value="1"/>
</dbReference>
<dbReference type="InterPro" id="IPR036097">
    <property type="entry name" value="HisK_dim/P_sf"/>
</dbReference>
<comment type="caution">
    <text evidence="17">The sequence shown here is derived from an EMBL/GenBank/DDBJ whole genome shotgun (WGS) entry which is preliminary data.</text>
</comment>
<evidence type="ECO:0000256" key="8">
    <source>
        <dbReference type="ARBA" id="ARBA00022741"/>
    </source>
</evidence>
<dbReference type="PANTHER" id="PTHR45528">
    <property type="entry name" value="SENSOR HISTIDINE KINASE CPXA"/>
    <property type="match status" value="1"/>
</dbReference>
<keyword evidence="6" id="KW-0808">Transferase</keyword>
<keyword evidence="7 14" id="KW-0812">Transmembrane</keyword>
<dbReference type="PANTHER" id="PTHR45528:SF1">
    <property type="entry name" value="SENSOR HISTIDINE KINASE CPXA"/>
    <property type="match status" value="1"/>
</dbReference>
<protein>
    <recommendedName>
        <fullName evidence="3">histidine kinase</fullName>
        <ecNumber evidence="3">2.7.13.3</ecNumber>
    </recommendedName>
</protein>
<dbReference type="Gene3D" id="1.10.287.130">
    <property type="match status" value="1"/>
</dbReference>
<evidence type="ECO:0000256" key="12">
    <source>
        <dbReference type="ARBA" id="ARBA00023012"/>
    </source>
</evidence>
<dbReference type="GO" id="GO:0005886">
    <property type="term" value="C:plasma membrane"/>
    <property type="evidence" value="ECO:0007669"/>
    <property type="project" value="UniProtKB-SubCell"/>
</dbReference>
<name>A0A6L8UWA1_9BACL</name>
<proteinExistence type="predicted"/>